<gene>
    <name evidence="1" type="ORF">BJP25_05560</name>
</gene>
<comment type="caution">
    <text evidence="1">The sequence shown here is derived from an EMBL/GenBank/DDBJ whole genome shotgun (WGS) entry which is preliminary data.</text>
</comment>
<dbReference type="RefSeq" id="WP_075978728.1">
    <property type="nucleotide sequence ID" value="NZ_MKQR01000032.1"/>
</dbReference>
<name>A0A1Q9LBZ9_9PSEU</name>
<dbReference type="Proteomes" id="UP000186040">
    <property type="component" value="Unassembled WGS sequence"/>
</dbReference>
<protein>
    <submittedName>
        <fullName evidence="1">Uncharacterized protein</fullName>
    </submittedName>
</protein>
<organism evidence="1 2">
    <name type="scientific">Actinokineospora bangkokensis</name>
    <dbReference type="NCBI Taxonomy" id="1193682"/>
    <lineage>
        <taxon>Bacteria</taxon>
        <taxon>Bacillati</taxon>
        <taxon>Actinomycetota</taxon>
        <taxon>Actinomycetes</taxon>
        <taxon>Pseudonocardiales</taxon>
        <taxon>Pseudonocardiaceae</taxon>
        <taxon>Actinokineospora</taxon>
    </lineage>
</organism>
<proteinExistence type="predicted"/>
<dbReference type="OrthoDB" id="9973228at2"/>
<sequence length="97" mass="10165">MDPSMLPSRMPSSWRDDQVLLAGLAQLNVALSSYLEHVIRQHTEGAPPLPATVVAGLGTHMVEVGAALASRIVTVLPDYFPAPPFPGDPGPTPGSPQ</sequence>
<dbReference type="EMBL" id="MKQR01000032">
    <property type="protein sequence ID" value="OLR89543.1"/>
    <property type="molecule type" value="Genomic_DNA"/>
</dbReference>
<dbReference type="AlphaFoldDB" id="A0A1Q9LBZ9"/>
<evidence type="ECO:0000313" key="2">
    <source>
        <dbReference type="Proteomes" id="UP000186040"/>
    </source>
</evidence>
<accession>A0A1Q9LBZ9</accession>
<reference evidence="1 2" key="1">
    <citation type="submission" date="2016-10" db="EMBL/GenBank/DDBJ databases">
        <title>The Draft Genome Sequence of Actinokineospora bangkokensis 44EHWT reveals the biosynthetic pathway of antifungal compounds Thailandins with unusual extender unit butylmalonyl-CoA.</title>
        <authorList>
            <person name="Greule A."/>
            <person name="Intra B."/>
            <person name="Flemming S."/>
            <person name="Rommel M.G."/>
            <person name="Panbangred W."/>
            <person name="Bechthold A."/>
        </authorList>
    </citation>
    <scope>NUCLEOTIDE SEQUENCE [LARGE SCALE GENOMIC DNA]</scope>
    <source>
        <strain evidence="1 2">44EHW</strain>
    </source>
</reference>
<evidence type="ECO:0000313" key="1">
    <source>
        <dbReference type="EMBL" id="OLR89543.1"/>
    </source>
</evidence>
<keyword evidence="2" id="KW-1185">Reference proteome</keyword>